<reference evidence="1" key="1">
    <citation type="journal article" date="2021" name="Front. Microbiol.">
        <title>Comprehensive Comparative Genomics and Phenotyping of Methylobacterium Species.</title>
        <authorList>
            <person name="Alessa O."/>
            <person name="Ogura Y."/>
            <person name="Fujitani Y."/>
            <person name="Takami H."/>
            <person name="Hayashi T."/>
            <person name="Sahin N."/>
            <person name="Tani A."/>
        </authorList>
    </citation>
    <scope>NUCLEOTIDE SEQUENCE</scope>
    <source>
        <strain evidence="1">DSM 23674</strain>
    </source>
</reference>
<dbReference type="EMBL" id="BPRA01000012">
    <property type="protein sequence ID" value="GJE56368.1"/>
    <property type="molecule type" value="Genomic_DNA"/>
</dbReference>
<accession>A0ABQ4TLY6</accession>
<sequence>MQPRFTIIQGGLSETAPRAVPTAGSRPVVLVTEGPVSGSPKPGAWRVELRRPAELREAEIEEWRALAARTTDLDPFSDPDFLATAALHVPRGNGGGVAFALAFFDGATGIERLCGVIPLALPHRMWGGPAVALWQAPLTPRAVEPVFAEGTAGDAIEAVLGHLAETNARVSLRLSGIATEGELSAALRADRRFRIVDRAAAPSIPEAQFVSVGAREPVTSVERIAAPDRIRDAVECFLLADSRRARRPLLADPAAASTVRVVSRLFARRGLIEVELRSDRGEVVSAAIRLGREGERVLWRSVDLDEAQPVQPRSADLEIALAGAAERTASVRLVVS</sequence>
<protein>
    <submittedName>
        <fullName evidence="1">Uncharacterized protein</fullName>
    </submittedName>
</protein>
<gene>
    <name evidence="1" type="ORF">EKPJFOCH_2872</name>
</gene>
<keyword evidence="2" id="KW-1185">Reference proteome</keyword>
<organism evidence="1 2">
    <name type="scientific">Methylobacterium thuringiense</name>
    <dbReference type="NCBI Taxonomy" id="1003091"/>
    <lineage>
        <taxon>Bacteria</taxon>
        <taxon>Pseudomonadati</taxon>
        <taxon>Pseudomonadota</taxon>
        <taxon>Alphaproteobacteria</taxon>
        <taxon>Hyphomicrobiales</taxon>
        <taxon>Methylobacteriaceae</taxon>
        <taxon>Methylobacterium</taxon>
    </lineage>
</organism>
<evidence type="ECO:0000313" key="2">
    <source>
        <dbReference type="Proteomes" id="UP001055101"/>
    </source>
</evidence>
<reference evidence="1" key="2">
    <citation type="submission" date="2021-08" db="EMBL/GenBank/DDBJ databases">
        <authorList>
            <person name="Tani A."/>
            <person name="Ola A."/>
            <person name="Ogura Y."/>
            <person name="Katsura K."/>
            <person name="Hayashi T."/>
        </authorList>
    </citation>
    <scope>NUCLEOTIDE SEQUENCE</scope>
    <source>
        <strain evidence="1">DSM 23674</strain>
    </source>
</reference>
<dbReference type="RefSeq" id="WP_147817599.1">
    <property type="nucleotide sequence ID" value="NZ_BPRA01000012.1"/>
</dbReference>
<proteinExistence type="predicted"/>
<comment type="caution">
    <text evidence="1">The sequence shown here is derived from an EMBL/GenBank/DDBJ whole genome shotgun (WGS) entry which is preliminary data.</text>
</comment>
<name>A0ABQ4TLY6_9HYPH</name>
<dbReference type="Proteomes" id="UP001055101">
    <property type="component" value="Unassembled WGS sequence"/>
</dbReference>
<evidence type="ECO:0000313" key="1">
    <source>
        <dbReference type="EMBL" id="GJE56368.1"/>
    </source>
</evidence>